<organism evidence="1 2">
    <name type="scientific">Deinococcus roseus</name>
    <dbReference type="NCBI Taxonomy" id="392414"/>
    <lineage>
        <taxon>Bacteria</taxon>
        <taxon>Thermotogati</taxon>
        <taxon>Deinococcota</taxon>
        <taxon>Deinococci</taxon>
        <taxon>Deinococcales</taxon>
        <taxon>Deinococcaceae</taxon>
        <taxon>Deinococcus</taxon>
    </lineage>
</organism>
<sequence length="89" mass="9684">MKTKKLLGITLFLGVLGAGGYAAWRVLLQGQYKKPIGGVLIPDHANPDLPRVTVGISTGYPISQLKDTGTVNTEYIGENWAFTPILKDW</sequence>
<keyword evidence="2" id="KW-1185">Reference proteome</keyword>
<comment type="caution">
    <text evidence="1">The sequence shown here is derived from an EMBL/GenBank/DDBJ whole genome shotgun (WGS) entry which is preliminary data.</text>
</comment>
<name>A0ABQ2DKB2_9DEIO</name>
<dbReference type="RefSeq" id="WP_189008406.1">
    <property type="nucleotide sequence ID" value="NZ_BMOD01000036.1"/>
</dbReference>
<reference evidence="2" key="1">
    <citation type="journal article" date="2019" name="Int. J. Syst. Evol. Microbiol.">
        <title>The Global Catalogue of Microorganisms (GCM) 10K type strain sequencing project: providing services to taxonomists for standard genome sequencing and annotation.</title>
        <authorList>
            <consortium name="The Broad Institute Genomics Platform"/>
            <consortium name="The Broad Institute Genome Sequencing Center for Infectious Disease"/>
            <person name="Wu L."/>
            <person name="Ma J."/>
        </authorList>
    </citation>
    <scope>NUCLEOTIDE SEQUENCE [LARGE SCALE GENOMIC DNA]</scope>
    <source>
        <strain evidence="2">JCM 14370</strain>
    </source>
</reference>
<evidence type="ECO:0000313" key="1">
    <source>
        <dbReference type="EMBL" id="GGJ56614.1"/>
    </source>
</evidence>
<dbReference type="Proteomes" id="UP000632222">
    <property type="component" value="Unassembled WGS sequence"/>
</dbReference>
<gene>
    <name evidence="1" type="ORF">GCM10008938_48450</name>
</gene>
<proteinExistence type="predicted"/>
<evidence type="ECO:0000313" key="2">
    <source>
        <dbReference type="Proteomes" id="UP000632222"/>
    </source>
</evidence>
<accession>A0ABQ2DKB2</accession>
<protein>
    <submittedName>
        <fullName evidence="1">Uncharacterized protein</fullName>
    </submittedName>
</protein>
<dbReference type="EMBL" id="BMOD01000036">
    <property type="protein sequence ID" value="GGJ56614.1"/>
    <property type="molecule type" value="Genomic_DNA"/>
</dbReference>